<dbReference type="Proteomes" id="UP000435187">
    <property type="component" value="Unassembled WGS sequence"/>
</dbReference>
<comment type="caution">
    <text evidence="1">The sequence shown here is derived from an EMBL/GenBank/DDBJ whole genome shotgun (WGS) entry which is preliminary data.</text>
</comment>
<gene>
    <name evidence="1" type="ORF">GH885_04795</name>
</gene>
<name>A0A6N7QUH8_9BACI</name>
<keyword evidence="2" id="KW-1185">Reference proteome</keyword>
<protein>
    <submittedName>
        <fullName evidence="1">Uncharacterized protein</fullName>
    </submittedName>
</protein>
<dbReference type="EMBL" id="WJEE01000006">
    <property type="protein sequence ID" value="MRI65668.1"/>
    <property type="molecule type" value="Genomic_DNA"/>
</dbReference>
<dbReference type="AlphaFoldDB" id="A0A6N7QUH8"/>
<sequence length="179" mass="20388">MNHKFLKILVVGLVMTFIFNTIAPLGVSAKEHSDAKELAEQLEFIFEEAAIKDFNGKIIGLDIDMIEEKYGTSTELEQLKQEMNAIGMIQDRQTVEQSQQENLITPYMLIVEFDEACMRKEFSSFLASYSINFAFSTFYQYMLDKEYYKAAKKLIKAGVKGSPWAIAATLTQISFKCSL</sequence>
<evidence type="ECO:0000313" key="2">
    <source>
        <dbReference type="Proteomes" id="UP000435187"/>
    </source>
</evidence>
<evidence type="ECO:0000313" key="1">
    <source>
        <dbReference type="EMBL" id="MRI65668.1"/>
    </source>
</evidence>
<organism evidence="1 2">
    <name type="scientific">Gracilibacillus thailandensis</name>
    <dbReference type="NCBI Taxonomy" id="563735"/>
    <lineage>
        <taxon>Bacteria</taxon>
        <taxon>Bacillati</taxon>
        <taxon>Bacillota</taxon>
        <taxon>Bacilli</taxon>
        <taxon>Bacillales</taxon>
        <taxon>Bacillaceae</taxon>
        <taxon>Gracilibacillus</taxon>
    </lineage>
</organism>
<dbReference type="RefSeq" id="WP_153834479.1">
    <property type="nucleotide sequence ID" value="NZ_JBHUMW010000025.1"/>
</dbReference>
<reference evidence="1 2" key="1">
    <citation type="submission" date="2019-10" db="EMBL/GenBank/DDBJ databases">
        <title>Gracilibacillus salitolerans sp. nov., a moderate halophile isolated from a saline soil in northwest China.</title>
        <authorList>
            <person name="Gan L."/>
        </authorList>
    </citation>
    <scope>NUCLEOTIDE SEQUENCE [LARGE SCALE GENOMIC DNA]</scope>
    <source>
        <strain evidence="1 2">TP2-8</strain>
    </source>
</reference>
<proteinExistence type="predicted"/>
<accession>A0A6N7QUH8</accession>